<keyword evidence="3" id="KW-1185">Reference proteome</keyword>
<protein>
    <submittedName>
        <fullName evidence="2">Neurogranin</fullName>
    </submittedName>
</protein>
<sequence>MGRQFLKIPSYKEESACSKPDDDILDIPLDDPGANAAAAKIQASFRGHMARKKIKSGERGRKGPGPGGAGGSGGARGGAGGGPSGD</sequence>
<reference evidence="2" key="3">
    <citation type="submission" date="2025-09" db="UniProtKB">
        <authorList>
            <consortium name="Ensembl"/>
        </authorList>
    </citation>
    <scope>IDENTIFICATION</scope>
</reference>
<evidence type="ECO:0000313" key="2">
    <source>
        <dbReference type="Ensembl" id="ENSMODP00000049128.1"/>
    </source>
</evidence>
<evidence type="ECO:0000256" key="1">
    <source>
        <dbReference type="SAM" id="MobiDB-lite"/>
    </source>
</evidence>
<feature type="compositionally biased region" description="Gly residues" evidence="1">
    <location>
        <begin position="63"/>
        <end position="86"/>
    </location>
</feature>
<dbReference type="PANTHER" id="PTHR10699:SF16">
    <property type="entry name" value="SPERM SURFACE PROTEIN SP17"/>
    <property type="match status" value="1"/>
</dbReference>
<name>A0A5F8GN71_MONDO</name>
<proteinExistence type="predicted"/>
<dbReference type="GO" id="GO:0005516">
    <property type="term" value="F:calmodulin binding"/>
    <property type="evidence" value="ECO:0007669"/>
    <property type="project" value="Ensembl"/>
</dbReference>
<gene>
    <name evidence="2" type="primary">NRGN</name>
</gene>
<evidence type="ECO:0000313" key="3">
    <source>
        <dbReference type="Proteomes" id="UP000002280"/>
    </source>
</evidence>
<dbReference type="STRING" id="13616.ENSMODP00000049128"/>
<reference evidence="2" key="2">
    <citation type="submission" date="2025-08" db="UniProtKB">
        <authorList>
            <consortium name="Ensembl"/>
        </authorList>
    </citation>
    <scope>IDENTIFICATION</scope>
</reference>
<dbReference type="SMART" id="SM00015">
    <property type="entry name" value="IQ"/>
    <property type="match status" value="1"/>
</dbReference>
<organism evidence="2 3">
    <name type="scientific">Monodelphis domestica</name>
    <name type="common">Gray short-tailed opossum</name>
    <dbReference type="NCBI Taxonomy" id="13616"/>
    <lineage>
        <taxon>Eukaryota</taxon>
        <taxon>Metazoa</taxon>
        <taxon>Chordata</taxon>
        <taxon>Craniata</taxon>
        <taxon>Vertebrata</taxon>
        <taxon>Euteleostomi</taxon>
        <taxon>Mammalia</taxon>
        <taxon>Metatheria</taxon>
        <taxon>Didelphimorphia</taxon>
        <taxon>Didelphidae</taxon>
        <taxon>Monodelphis</taxon>
    </lineage>
</organism>
<feature type="region of interest" description="Disordered" evidence="1">
    <location>
        <begin position="43"/>
        <end position="86"/>
    </location>
</feature>
<dbReference type="PROSITE" id="PS50096">
    <property type="entry name" value="IQ"/>
    <property type="match status" value="1"/>
</dbReference>
<accession>A0A5F8GN71</accession>
<dbReference type="GeneTree" id="ENSGT00440000039324"/>
<dbReference type="Gene3D" id="1.20.5.190">
    <property type="match status" value="1"/>
</dbReference>
<dbReference type="Bgee" id="ENSMODG00000003764">
    <property type="expression patterns" value="Expressed in brain and 13 other cell types or tissues"/>
</dbReference>
<dbReference type="OMA" id="HSHESAC"/>
<dbReference type="InterPro" id="IPR000048">
    <property type="entry name" value="IQ_motif_EF-hand-BS"/>
</dbReference>
<dbReference type="FunCoup" id="A0A5F8GN71">
    <property type="interactions" value="311"/>
</dbReference>
<dbReference type="Pfam" id="PF00612">
    <property type="entry name" value="IQ"/>
    <property type="match status" value="1"/>
</dbReference>
<dbReference type="Proteomes" id="UP000002280">
    <property type="component" value="Chromosome 4"/>
</dbReference>
<dbReference type="AlphaFoldDB" id="A0A5F8GN71"/>
<reference evidence="2 3" key="1">
    <citation type="journal article" date="2007" name="Nature">
        <title>Genome of the marsupial Monodelphis domestica reveals innovation in non-coding sequences.</title>
        <authorList>
            <person name="Mikkelsen T.S."/>
            <person name="Wakefield M.J."/>
            <person name="Aken B."/>
            <person name="Amemiya C.T."/>
            <person name="Chang J.L."/>
            <person name="Duke S."/>
            <person name="Garber M."/>
            <person name="Gentles A.J."/>
            <person name="Goodstadt L."/>
            <person name="Heger A."/>
            <person name="Jurka J."/>
            <person name="Kamal M."/>
            <person name="Mauceli E."/>
            <person name="Searle S.M."/>
            <person name="Sharpe T."/>
            <person name="Baker M.L."/>
            <person name="Batzer M.A."/>
            <person name="Benos P.V."/>
            <person name="Belov K."/>
            <person name="Clamp M."/>
            <person name="Cook A."/>
            <person name="Cuff J."/>
            <person name="Das R."/>
            <person name="Davidow L."/>
            <person name="Deakin J.E."/>
            <person name="Fazzari M.J."/>
            <person name="Glass J.L."/>
            <person name="Grabherr M."/>
            <person name="Greally J.M."/>
            <person name="Gu W."/>
            <person name="Hore T.A."/>
            <person name="Huttley G.A."/>
            <person name="Kleber M."/>
            <person name="Jirtle R.L."/>
            <person name="Koina E."/>
            <person name="Lee J.T."/>
            <person name="Mahony S."/>
            <person name="Marra M.A."/>
            <person name="Miller R.D."/>
            <person name="Nicholls R.D."/>
            <person name="Oda M."/>
            <person name="Papenfuss A.T."/>
            <person name="Parra Z.E."/>
            <person name="Pollock D.D."/>
            <person name="Ray D.A."/>
            <person name="Schein J.E."/>
            <person name="Speed T.P."/>
            <person name="Thompson K."/>
            <person name="VandeBerg J.L."/>
            <person name="Wade C.M."/>
            <person name="Walker J.A."/>
            <person name="Waters P.D."/>
            <person name="Webber C."/>
            <person name="Weidman J.R."/>
            <person name="Xie X."/>
            <person name="Zody M.C."/>
            <person name="Baldwin J."/>
            <person name="Abdouelleil A."/>
            <person name="Abdulkadir J."/>
            <person name="Abebe A."/>
            <person name="Abera B."/>
            <person name="Abreu J."/>
            <person name="Acer S.C."/>
            <person name="Aftuck L."/>
            <person name="Alexander A."/>
            <person name="An P."/>
            <person name="Anderson E."/>
            <person name="Anderson S."/>
            <person name="Arachi H."/>
            <person name="Azer M."/>
            <person name="Bachantsang P."/>
            <person name="Barry A."/>
            <person name="Bayul T."/>
            <person name="Berlin A."/>
            <person name="Bessette D."/>
            <person name="Bloom T."/>
            <person name="Bloom T."/>
            <person name="Boguslavskiy L."/>
            <person name="Bonnet C."/>
            <person name="Boukhgalter B."/>
            <person name="Bourzgui I."/>
            <person name="Brown A."/>
            <person name="Cahill P."/>
            <person name="Channer S."/>
            <person name="Cheshatsang Y."/>
            <person name="Chuda L."/>
            <person name="Citroen M."/>
            <person name="Collymore A."/>
            <person name="Cooke P."/>
            <person name="Costello M."/>
            <person name="D'Aco K."/>
            <person name="Daza R."/>
            <person name="De Haan G."/>
            <person name="DeGray S."/>
            <person name="DeMaso C."/>
            <person name="Dhargay N."/>
            <person name="Dooley K."/>
            <person name="Dooley E."/>
            <person name="Doricent M."/>
            <person name="Dorje P."/>
            <person name="Dorjee K."/>
            <person name="Dupes A."/>
            <person name="Elong R."/>
            <person name="Falk J."/>
            <person name="Farina A."/>
            <person name="Faro S."/>
            <person name="Ferguson D."/>
            <person name="Fisher S."/>
            <person name="Foley C.D."/>
            <person name="Franke A."/>
            <person name="Friedrich D."/>
            <person name="Gadbois L."/>
            <person name="Gearin G."/>
            <person name="Gearin C.R."/>
            <person name="Giannoukos G."/>
            <person name="Goode T."/>
            <person name="Graham J."/>
            <person name="Grandbois E."/>
            <person name="Grewal S."/>
            <person name="Gyaltsen K."/>
            <person name="Hafez N."/>
            <person name="Hagos B."/>
            <person name="Hall J."/>
            <person name="Henson C."/>
            <person name="Hollinger A."/>
            <person name="Honan T."/>
            <person name="Huard M.D."/>
            <person name="Hughes L."/>
            <person name="Hurhula B."/>
            <person name="Husby M.E."/>
            <person name="Kamat A."/>
            <person name="Kanga B."/>
            <person name="Kashin S."/>
            <person name="Khazanovich D."/>
            <person name="Kisner P."/>
            <person name="Lance K."/>
            <person name="Lara M."/>
            <person name="Lee W."/>
            <person name="Lennon N."/>
            <person name="Letendre F."/>
            <person name="LeVine R."/>
            <person name="Lipovsky A."/>
            <person name="Liu X."/>
            <person name="Liu J."/>
            <person name="Liu S."/>
            <person name="Lokyitsang T."/>
            <person name="Lokyitsang Y."/>
            <person name="Lubonja R."/>
            <person name="Lui A."/>
            <person name="MacDonald P."/>
            <person name="Magnisalis V."/>
            <person name="Maru K."/>
            <person name="Matthews C."/>
            <person name="McCusker W."/>
            <person name="McDonough S."/>
            <person name="Mehta T."/>
            <person name="Meldrim J."/>
            <person name="Meneus L."/>
            <person name="Mihai O."/>
            <person name="Mihalev A."/>
            <person name="Mihova T."/>
            <person name="Mittelman R."/>
            <person name="Mlenga V."/>
            <person name="Montmayeur A."/>
            <person name="Mulrain L."/>
            <person name="Navidi A."/>
            <person name="Naylor J."/>
            <person name="Negash T."/>
            <person name="Nguyen T."/>
            <person name="Nguyen N."/>
            <person name="Nicol R."/>
            <person name="Norbu C."/>
            <person name="Norbu N."/>
            <person name="Novod N."/>
            <person name="O'Neill B."/>
            <person name="Osman S."/>
            <person name="Markiewicz E."/>
            <person name="Oyono O.L."/>
            <person name="Patti C."/>
            <person name="Phunkhang P."/>
            <person name="Pierre F."/>
            <person name="Priest M."/>
            <person name="Raghuraman S."/>
            <person name="Rege F."/>
            <person name="Reyes R."/>
            <person name="Rise C."/>
            <person name="Rogov P."/>
            <person name="Ross K."/>
            <person name="Ryan E."/>
            <person name="Settipalli S."/>
            <person name="Shea T."/>
            <person name="Sherpa N."/>
            <person name="Shi L."/>
            <person name="Shih D."/>
            <person name="Sparrow T."/>
            <person name="Spaulding J."/>
            <person name="Stalker J."/>
            <person name="Stange-Thomann N."/>
            <person name="Stavropoulos S."/>
            <person name="Stone C."/>
            <person name="Strader C."/>
            <person name="Tesfaye S."/>
            <person name="Thomson T."/>
            <person name="Thoulutsang Y."/>
            <person name="Thoulutsang D."/>
            <person name="Topham K."/>
            <person name="Topping I."/>
            <person name="Tsamla T."/>
            <person name="Vassiliev H."/>
            <person name="Vo A."/>
            <person name="Wangchuk T."/>
            <person name="Wangdi T."/>
            <person name="Weiand M."/>
            <person name="Wilkinson J."/>
            <person name="Wilson A."/>
            <person name="Yadav S."/>
            <person name="Young G."/>
            <person name="Yu Q."/>
            <person name="Zembek L."/>
            <person name="Zhong D."/>
            <person name="Zimmer A."/>
            <person name="Zwirko Z."/>
            <person name="Jaffe D.B."/>
            <person name="Alvarez P."/>
            <person name="Brockman W."/>
            <person name="Butler J."/>
            <person name="Chin C."/>
            <person name="Gnerre S."/>
            <person name="MacCallum I."/>
            <person name="Graves J.A."/>
            <person name="Ponting C.P."/>
            <person name="Breen M."/>
            <person name="Samollow P.B."/>
            <person name="Lander E.S."/>
            <person name="Lindblad-Toh K."/>
        </authorList>
    </citation>
    <scope>NUCLEOTIDE SEQUENCE [LARGE SCALE GENOMIC DNA]</scope>
</reference>
<dbReference type="PANTHER" id="PTHR10699">
    <property type="entry name" value="NEUROMODULIN"/>
    <property type="match status" value="1"/>
</dbReference>
<dbReference type="InParanoid" id="A0A5F8GN71"/>
<dbReference type="Ensembl" id="ENSMODT00000060123.1">
    <property type="protein sequence ID" value="ENSMODP00000049128.1"/>
    <property type="gene ID" value="ENSMODG00000003764.3"/>
</dbReference>